<reference evidence="3" key="1">
    <citation type="submission" date="2022-11" db="UniProtKB">
        <authorList>
            <consortium name="WormBaseParasite"/>
        </authorList>
    </citation>
    <scope>IDENTIFICATION</scope>
</reference>
<accession>A0A914QUG4</accession>
<feature type="signal peptide" evidence="1">
    <location>
        <begin position="1"/>
        <end position="18"/>
    </location>
</feature>
<protein>
    <submittedName>
        <fullName evidence="3">Uncharacterized protein</fullName>
    </submittedName>
</protein>
<evidence type="ECO:0000313" key="3">
    <source>
        <dbReference type="WBParaSite" id="PDA_v2.g7351.t1"/>
    </source>
</evidence>
<dbReference type="AlphaFoldDB" id="A0A914QUG4"/>
<dbReference type="Proteomes" id="UP000887578">
    <property type="component" value="Unplaced"/>
</dbReference>
<evidence type="ECO:0000313" key="2">
    <source>
        <dbReference type="Proteomes" id="UP000887578"/>
    </source>
</evidence>
<keyword evidence="2" id="KW-1185">Reference proteome</keyword>
<keyword evidence="1" id="KW-0732">Signal</keyword>
<dbReference type="WBParaSite" id="PDA_v2.g7351.t1">
    <property type="protein sequence ID" value="PDA_v2.g7351.t1"/>
    <property type="gene ID" value="PDA_v2.g7351"/>
</dbReference>
<organism evidence="2 3">
    <name type="scientific">Panagrolaimus davidi</name>
    <dbReference type="NCBI Taxonomy" id="227884"/>
    <lineage>
        <taxon>Eukaryota</taxon>
        <taxon>Metazoa</taxon>
        <taxon>Ecdysozoa</taxon>
        <taxon>Nematoda</taxon>
        <taxon>Chromadorea</taxon>
        <taxon>Rhabditida</taxon>
        <taxon>Tylenchina</taxon>
        <taxon>Panagrolaimomorpha</taxon>
        <taxon>Panagrolaimoidea</taxon>
        <taxon>Panagrolaimidae</taxon>
        <taxon>Panagrolaimus</taxon>
    </lineage>
</organism>
<evidence type="ECO:0000256" key="1">
    <source>
        <dbReference type="SAM" id="SignalP"/>
    </source>
</evidence>
<name>A0A914QUG4_9BILA</name>
<sequence length="139" mass="14468">MMKLTVVVLLGLIGVAVALHGTGAYGNYGGYGNVGYGHGGGKPGGDSSSSSEEDKSKKCKLICTSNAVTPVFLDRVPTAKACNSGDPEKLTSDVLQCPTCCEGWGLQRGISKDSIVSHIIGDTPADFKCVCCQRKCNKH</sequence>
<feature type="chain" id="PRO_5037915668" evidence="1">
    <location>
        <begin position="19"/>
        <end position="139"/>
    </location>
</feature>
<proteinExistence type="predicted"/>